<evidence type="ECO:0000256" key="1">
    <source>
        <dbReference type="SAM" id="MobiDB-lite"/>
    </source>
</evidence>
<protein>
    <submittedName>
        <fullName evidence="2">Uncharacterized protein</fullName>
    </submittedName>
</protein>
<dbReference type="InterPro" id="IPR053203">
    <property type="entry name" value="Cisplatin_resist-associated"/>
</dbReference>
<sequence>MSSEPIVSHGRGGAGNIEPDEKAYTDGEIVREGPIGDQGDGPYSSGRGGAGNMESPSLKPRKGSAMPGDDDVVPETAMRPEPAYENFHTGRGGEGNVHRDRPAGHEHEGLKEKAKHLFGGGKKEGGGEGGGVRG</sequence>
<dbReference type="GeneID" id="59283447"/>
<dbReference type="EMBL" id="JACCJC010000004">
    <property type="protein sequence ID" value="KAF6240163.1"/>
    <property type="molecule type" value="Genomic_DNA"/>
</dbReference>
<dbReference type="Proteomes" id="UP000578531">
    <property type="component" value="Unassembled WGS sequence"/>
</dbReference>
<dbReference type="PANTHER" id="PTHR34693:SF3">
    <property type="match status" value="1"/>
</dbReference>
<organism evidence="2 3">
    <name type="scientific">Letharia columbiana</name>
    <dbReference type="NCBI Taxonomy" id="112416"/>
    <lineage>
        <taxon>Eukaryota</taxon>
        <taxon>Fungi</taxon>
        <taxon>Dikarya</taxon>
        <taxon>Ascomycota</taxon>
        <taxon>Pezizomycotina</taxon>
        <taxon>Lecanoromycetes</taxon>
        <taxon>OSLEUM clade</taxon>
        <taxon>Lecanoromycetidae</taxon>
        <taxon>Lecanorales</taxon>
        <taxon>Lecanorineae</taxon>
        <taxon>Parmeliaceae</taxon>
        <taxon>Letharia</taxon>
    </lineage>
</organism>
<feature type="compositionally biased region" description="Basic and acidic residues" evidence="1">
    <location>
        <begin position="96"/>
        <end position="112"/>
    </location>
</feature>
<dbReference type="RefSeq" id="XP_037169432.1">
    <property type="nucleotide sequence ID" value="XM_037303710.1"/>
</dbReference>
<name>A0A8H6L960_9LECA</name>
<dbReference type="OrthoDB" id="2537432at2759"/>
<dbReference type="InterPro" id="IPR022024">
    <property type="entry name" value="DUF3602"/>
</dbReference>
<dbReference type="PANTHER" id="PTHR34693">
    <property type="entry name" value="PROTEIN PAR32"/>
    <property type="match status" value="1"/>
</dbReference>
<gene>
    <name evidence="2" type="ORF">HO173_001773</name>
</gene>
<feature type="region of interest" description="Disordered" evidence="1">
    <location>
        <begin position="1"/>
        <end position="134"/>
    </location>
</feature>
<accession>A0A8H6L960</accession>
<feature type="compositionally biased region" description="Basic and acidic residues" evidence="1">
    <location>
        <begin position="19"/>
        <end position="31"/>
    </location>
</feature>
<comment type="caution">
    <text evidence="2">The sequence shown here is derived from an EMBL/GenBank/DDBJ whole genome shotgun (WGS) entry which is preliminary data.</text>
</comment>
<keyword evidence="3" id="KW-1185">Reference proteome</keyword>
<evidence type="ECO:0000313" key="3">
    <source>
        <dbReference type="Proteomes" id="UP000578531"/>
    </source>
</evidence>
<dbReference type="Pfam" id="PF12223">
    <property type="entry name" value="DUF3602"/>
    <property type="match status" value="1"/>
</dbReference>
<dbReference type="AlphaFoldDB" id="A0A8H6L960"/>
<reference evidence="2 3" key="1">
    <citation type="journal article" date="2020" name="Genomics">
        <title>Complete, high-quality genomes from long-read metagenomic sequencing of two wolf lichen thalli reveals enigmatic genome architecture.</title>
        <authorList>
            <person name="McKenzie S.K."/>
            <person name="Walston R.F."/>
            <person name="Allen J.L."/>
        </authorList>
    </citation>
    <scope>NUCLEOTIDE SEQUENCE [LARGE SCALE GENOMIC DNA]</scope>
    <source>
        <strain evidence="2">WasteWater2</strain>
    </source>
</reference>
<proteinExistence type="predicted"/>
<evidence type="ECO:0000313" key="2">
    <source>
        <dbReference type="EMBL" id="KAF6240163.1"/>
    </source>
</evidence>